<dbReference type="EMBL" id="CP023699">
    <property type="protein sequence ID" value="QEU90934.1"/>
    <property type="molecule type" value="Genomic_DNA"/>
</dbReference>
<accession>A0A5J6G8J9</accession>
<dbReference type="Gene3D" id="1.10.1200.10">
    <property type="entry name" value="ACP-like"/>
    <property type="match status" value="1"/>
</dbReference>
<evidence type="ECO:0000313" key="3">
    <source>
        <dbReference type="Proteomes" id="UP000325529"/>
    </source>
</evidence>
<name>A0A5J6G8J9_STRKN</name>
<dbReference type="Proteomes" id="UP000325529">
    <property type="component" value="Chromosome"/>
</dbReference>
<protein>
    <submittedName>
        <fullName evidence="2">Acyl carrier protein</fullName>
    </submittedName>
</protein>
<dbReference type="AlphaFoldDB" id="A0A5J6G8J9"/>
<keyword evidence="3" id="KW-1185">Reference proteome</keyword>
<reference evidence="2 3" key="1">
    <citation type="submission" date="2017-09" db="EMBL/GenBank/DDBJ databases">
        <authorList>
            <person name="Lee N."/>
            <person name="Cho B.-K."/>
        </authorList>
    </citation>
    <scope>NUCLEOTIDE SEQUENCE [LARGE SCALE GENOMIC DNA]</scope>
    <source>
        <strain evidence="2 3">ATCC 12853</strain>
    </source>
</reference>
<dbReference type="InterPro" id="IPR036736">
    <property type="entry name" value="ACP-like_sf"/>
</dbReference>
<feature type="domain" description="Carrier" evidence="1">
    <location>
        <begin position="47"/>
        <end position="110"/>
    </location>
</feature>
<sequence>MGYRNIAEANQVVPLSGSPIVGPSLREGAMNSSATPPPIKTARSADLIADLIVDKFQVDRAAIRAETPMTDLLVDSLMVVEMAIALKDELGIIATEDELRTLTFAQFAARVDQRRAR</sequence>
<dbReference type="Pfam" id="PF00550">
    <property type="entry name" value="PP-binding"/>
    <property type="match status" value="1"/>
</dbReference>
<dbReference type="InterPro" id="IPR009081">
    <property type="entry name" value="PP-bd_ACP"/>
</dbReference>
<dbReference type="SUPFAM" id="SSF47336">
    <property type="entry name" value="ACP-like"/>
    <property type="match status" value="1"/>
</dbReference>
<gene>
    <name evidence="2" type="ORF">CP970_08600</name>
</gene>
<proteinExistence type="predicted"/>
<organism evidence="2 3">
    <name type="scientific">Streptomyces kanamyceticus</name>
    <dbReference type="NCBI Taxonomy" id="1967"/>
    <lineage>
        <taxon>Bacteria</taxon>
        <taxon>Bacillati</taxon>
        <taxon>Actinomycetota</taxon>
        <taxon>Actinomycetes</taxon>
        <taxon>Kitasatosporales</taxon>
        <taxon>Streptomycetaceae</taxon>
        <taxon>Streptomyces</taxon>
    </lineage>
</organism>
<evidence type="ECO:0000313" key="2">
    <source>
        <dbReference type="EMBL" id="QEU90934.1"/>
    </source>
</evidence>
<dbReference type="KEGG" id="ska:CP970_08600"/>
<evidence type="ECO:0000259" key="1">
    <source>
        <dbReference type="Pfam" id="PF00550"/>
    </source>
</evidence>